<dbReference type="OrthoDB" id="2560628at2759"/>
<keyword evidence="1" id="KW-1133">Transmembrane helix</keyword>
<evidence type="ECO:0000313" key="4">
    <source>
        <dbReference type="Proteomes" id="UP000292702"/>
    </source>
</evidence>
<comment type="caution">
    <text evidence="3">The sequence shown here is derived from an EMBL/GenBank/DDBJ whole genome shotgun (WGS) entry which is preliminary data.</text>
</comment>
<dbReference type="Pfam" id="PF24800">
    <property type="entry name" value="DUF7702"/>
    <property type="match status" value="1"/>
</dbReference>
<feature type="transmembrane region" description="Helical" evidence="1">
    <location>
        <begin position="6"/>
        <end position="29"/>
    </location>
</feature>
<keyword evidence="1" id="KW-0812">Transmembrane</keyword>
<keyword evidence="4" id="KW-1185">Reference proteome</keyword>
<dbReference type="AlphaFoldDB" id="A0A4R0RTC7"/>
<feature type="transmembrane region" description="Helical" evidence="1">
    <location>
        <begin position="183"/>
        <end position="212"/>
    </location>
</feature>
<gene>
    <name evidence="3" type="ORF">EIP91_009696</name>
</gene>
<evidence type="ECO:0000256" key="1">
    <source>
        <dbReference type="SAM" id="Phobius"/>
    </source>
</evidence>
<dbReference type="EMBL" id="RWJN01000056">
    <property type="protein sequence ID" value="TCD68829.1"/>
    <property type="molecule type" value="Genomic_DNA"/>
</dbReference>
<feature type="transmembrane region" description="Helical" evidence="1">
    <location>
        <begin position="113"/>
        <end position="131"/>
    </location>
</feature>
<feature type="transmembrane region" description="Helical" evidence="1">
    <location>
        <begin position="36"/>
        <end position="57"/>
    </location>
</feature>
<dbReference type="Proteomes" id="UP000292702">
    <property type="component" value="Unassembled WGS sequence"/>
</dbReference>
<sequence length="289" mass="31640">MGLSARGIIALGQLIVYVPIVFVAGFLVFRHGFSRGTGWIFLLTLSIVRIVSGAMLVATEQQSNPSHTIVTIATVLESAGLSPLTQATLGFLNSVRKGFSYNNEEGGGINATFLLHIFSSIALALIVIGGSKAGNAKTHDDLDHAMLFRHIGVVLFFILYILIALLHGYYWSQKRDLPKNRRMLLAGISLALPFLFVRIIYAVLSGFAPVALPGDIVEQNSMSKFNSTTGPWWIYLIMSALPEVLAVVTYIIVGIKVPVEKDFYQAKGRSSMEDGYRSDDAFQPAFRKP</sequence>
<protein>
    <recommendedName>
        <fullName evidence="2">DUF7702 domain-containing protein</fullName>
    </recommendedName>
</protein>
<name>A0A4R0RTC7_9APHY</name>
<feature type="domain" description="DUF7702" evidence="2">
    <location>
        <begin position="3"/>
        <end position="257"/>
    </location>
</feature>
<proteinExistence type="predicted"/>
<reference evidence="3 4" key="1">
    <citation type="submission" date="2018-11" db="EMBL/GenBank/DDBJ databases">
        <title>Genome assembly of Steccherinum ochraceum LE-BIN_3174, the white-rot fungus of the Steccherinaceae family (The Residual Polyporoid clade, Polyporales, Basidiomycota).</title>
        <authorList>
            <person name="Fedorova T.V."/>
            <person name="Glazunova O.A."/>
            <person name="Landesman E.O."/>
            <person name="Moiseenko K.V."/>
            <person name="Psurtseva N.V."/>
            <person name="Savinova O.S."/>
            <person name="Shakhova N.V."/>
            <person name="Tyazhelova T.V."/>
            <person name="Vasina D.V."/>
        </authorList>
    </citation>
    <scope>NUCLEOTIDE SEQUENCE [LARGE SCALE GENOMIC DNA]</scope>
    <source>
        <strain evidence="3 4">LE-BIN_3174</strain>
    </source>
</reference>
<accession>A0A4R0RTC7</accession>
<evidence type="ECO:0000259" key="2">
    <source>
        <dbReference type="Pfam" id="PF24800"/>
    </source>
</evidence>
<dbReference type="InterPro" id="IPR056119">
    <property type="entry name" value="DUF7702"/>
</dbReference>
<dbReference type="PANTHER" id="PTHR42109:SF2">
    <property type="entry name" value="INTEGRAL MEMBRANE PROTEIN"/>
    <property type="match status" value="1"/>
</dbReference>
<dbReference type="STRING" id="92696.A0A4R0RTC7"/>
<dbReference type="PANTHER" id="PTHR42109">
    <property type="entry name" value="UNPLACED GENOMIC SCAFFOLD UM_SCAF_CONTIG_1.265, WHOLE GENOME SHOTGUN SEQUENCE"/>
    <property type="match status" value="1"/>
</dbReference>
<feature type="transmembrane region" description="Helical" evidence="1">
    <location>
        <begin position="232"/>
        <end position="253"/>
    </location>
</feature>
<feature type="transmembrane region" description="Helical" evidence="1">
    <location>
        <begin position="151"/>
        <end position="171"/>
    </location>
</feature>
<evidence type="ECO:0000313" key="3">
    <source>
        <dbReference type="EMBL" id="TCD68829.1"/>
    </source>
</evidence>
<keyword evidence="1" id="KW-0472">Membrane</keyword>
<organism evidence="3 4">
    <name type="scientific">Steccherinum ochraceum</name>
    <dbReference type="NCBI Taxonomy" id="92696"/>
    <lineage>
        <taxon>Eukaryota</taxon>
        <taxon>Fungi</taxon>
        <taxon>Dikarya</taxon>
        <taxon>Basidiomycota</taxon>
        <taxon>Agaricomycotina</taxon>
        <taxon>Agaricomycetes</taxon>
        <taxon>Polyporales</taxon>
        <taxon>Steccherinaceae</taxon>
        <taxon>Steccherinum</taxon>
    </lineage>
</organism>